<name>A0A8J5T8Q9_ZIZPA</name>
<dbReference type="AlphaFoldDB" id="A0A8J5T8Q9"/>
<organism evidence="2 3">
    <name type="scientific">Zizania palustris</name>
    <name type="common">Northern wild rice</name>
    <dbReference type="NCBI Taxonomy" id="103762"/>
    <lineage>
        <taxon>Eukaryota</taxon>
        <taxon>Viridiplantae</taxon>
        <taxon>Streptophyta</taxon>
        <taxon>Embryophyta</taxon>
        <taxon>Tracheophyta</taxon>
        <taxon>Spermatophyta</taxon>
        <taxon>Magnoliopsida</taxon>
        <taxon>Liliopsida</taxon>
        <taxon>Poales</taxon>
        <taxon>Poaceae</taxon>
        <taxon>BOP clade</taxon>
        <taxon>Oryzoideae</taxon>
        <taxon>Oryzeae</taxon>
        <taxon>Zizaniinae</taxon>
        <taxon>Zizania</taxon>
    </lineage>
</organism>
<dbReference type="EMBL" id="JAAALK010000283">
    <property type="protein sequence ID" value="KAG8072519.1"/>
    <property type="molecule type" value="Genomic_DNA"/>
</dbReference>
<protein>
    <submittedName>
        <fullName evidence="2">Uncharacterized protein</fullName>
    </submittedName>
</protein>
<gene>
    <name evidence="2" type="ORF">GUJ93_ZPchr0006g45364</name>
</gene>
<comment type="caution">
    <text evidence="2">The sequence shown here is derived from an EMBL/GenBank/DDBJ whole genome shotgun (WGS) entry which is preliminary data.</text>
</comment>
<feature type="region of interest" description="Disordered" evidence="1">
    <location>
        <begin position="1"/>
        <end position="31"/>
    </location>
</feature>
<accession>A0A8J5T8Q9</accession>
<evidence type="ECO:0000313" key="2">
    <source>
        <dbReference type="EMBL" id="KAG8072519.1"/>
    </source>
</evidence>
<dbReference type="Proteomes" id="UP000729402">
    <property type="component" value="Unassembled WGS sequence"/>
</dbReference>
<evidence type="ECO:0000313" key="3">
    <source>
        <dbReference type="Proteomes" id="UP000729402"/>
    </source>
</evidence>
<reference evidence="2" key="2">
    <citation type="submission" date="2021-02" db="EMBL/GenBank/DDBJ databases">
        <authorList>
            <person name="Kimball J.A."/>
            <person name="Haas M.W."/>
            <person name="Macchietto M."/>
            <person name="Kono T."/>
            <person name="Duquette J."/>
            <person name="Shao M."/>
        </authorList>
    </citation>
    <scope>NUCLEOTIDE SEQUENCE</scope>
    <source>
        <tissue evidence="2">Fresh leaf tissue</tissue>
    </source>
</reference>
<sequence length="184" mass="19920">MGRYGSGSEWAAAGRRSSEGRQATVRHDNGSEWVAAGDATVGANWWRSKRVAARHHDGGDGWVAMGRVRVATTTVTAQCHGRDFRSSFANCPYAVLLPAGRASSPCSVSPACCGAPCRSHLVRLLLSACRQRLGRLLQRFIVAVAQLWQLIDVEGSGFAPHIEKTEVCAGYSKDRGKKHNYHVS</sequence>
<proteinExistence type="predicted"/>
<keyword evidence="3" id="KW-1185">Reference proteome</keyword>
<reference evidence="2" key="1">
    <citation type="journal article" date="2021" name="bioRxiv">
        <title>Whole Genome Assembly and Annotation of Northern Wild Rice, Zizania palustris L., Supports a Whole Genome Duplication in the Zizania Genus.</title>
        <authorList>
            <person name="Haas M."/>
            <person name="Kono T."/>
            <person name="Macchietto M."/>
            <person name="Millas R."/>
            <person name="McGilp L."/>
            <person name="Shao M."/>
            <person name="Duquette J."/>
            <person name="Hirsch C.N."/>
            <person name="Kimball J."/>
        </authorList>
    </citation>
    <scope>NUCLEOTIDE SEQUENCE</scope>
    <source>
        <tissue evidence="2">Fresh leaf tissue</tissue>
    </source>
</reference>
<evidence type="ECO:0000256" key="1">
    <source>
        <dbReference type="SAM" id="MobiDB-lite"/>
    </source>
</evidence>